<dbReference type="PROSITE" id="PS50181">
    <property type="entry name" value="FBOX"/>
    <property type="match status" value="1"/>
</dbReference>
<feature type="domain" description="F-box" evidence="2">
    <location>
        <begin position="28"/>
        <end position="64"/>
    </location>
</feature>
<evidence type="ECO:0000313" key="4">
    <source>
        <dbReference type="Proteomes" id="UP001497516"/>
    </source>
</evidence>
<dbReference type="Proteomes" id="UP001497516">
    <property type="component" value="Chromosome 3"/>
</dbReference>
<name>A0AAV2DQF9_9ROSI</name>
<dbReference type="SUPFAM" id="SSF52047">
    <property type="entry name" value="RNI-like"/>
    <property type="match status" value="1"/>
</dbReference>
<accession>A0AAV2DQF9</accession>
<dbReference type="InterPro" id="IPR036047">
    <property type="entry name" value="F-box-like_dom_sf"/>
</dbReference>
<dbReference type="InterPro" id="IPR001810">
    <property type="entry name" value="F-box_dom"/>
</dbReference>
<keyword evidence="4" id="KW-1185">Reference proteome</keyword>
<dbReference type="PANTHER" id="PTHR34223:SF51">
    <property type="entry name" value="OS06G0556300 PROTEIN"/>
    <property type="match status" value="1"/>
</dbReference>
<dbReference type="PANTHER" id="PTHR34223">
    <property type="entry name" value="OS11G0201299 PROTEIN"/>
    <property type="match status" value="1"/>
</dbReference>
<dbReference type="AlphaFoldDB" id="A0AAV2DQF9"/>
<proteinExistence type="predicted"/>
<organism evidence="3 4">
    <name type="scientific">Linum trigynum</name>
    <dbReference type="NCBI Taxonomy" id="586398"/>
    <lineage>
        <taxon>Eukaryota</taxon>
        <taxon>Viridiplantae</taxon>
        <taxon>Streptophyta</taxon>
        <taxon>Embryophyta</taxon>
        <taxon>Tracheophyta</taxon>
        <taxon>Spermatophyta</taxon>
        <taxon>Magnoliopsida</taxon>
        <taxon>eudicotyledons</taxon>
        <taxon>Gunneridae</taxon>
        <taxon>Pentapetalae</taxon>
        <taxon>rosids</taxon>
        <taxon>fabids</taxon>
        <taxon>Malpighiales</taxon>
        <taxon>Linaceae</taxon>
        <taxon>Linum</taxon>
    </lineage>
</organism>
<sequence length="381" mass="43084">MSNSGRYTSGKAGQRRRKEEEEDNSAAADMLSSLPEPLLSHILSFLDTKSAAQTSVLSRAWNSIWKYAPALDLCRGSSQRASAFKEFVHEVLSSRSHVNVRKVTYVDKIARWSDETDKSVFVEVIQYALSHDVQQLVVDAGSDSTDFRDFYRFPGMFGSISNSNLKSLELNYLVFDTAFVSSGFKMLTSLCLANCALAGEKGEDLDPFSRFPCLTNLVLRAVEPVGGAVRVCGSQLLCLELDEMKSFEIEVFAPKLKFFRLRQRASPQEHLSLTVPSLDHAEVALTRLSLSDIESNFTTWEEWMRQNFHFLFRGLHNTKSLKLDANVIEVLRRICVFLGRQTSPFRRLESLIVPTDSLPYELFHYLFKGSSCEEPCILLDL</sequence>
<reference evidence="3 4" key="1">
    <citation type="submission" date="2024-04" db="EMBL/GenBank/DDBJ databases">
        <authorList>
            <person name="Fracassetti M."/>
        </authorList>
    </citation>
    <scope>NUCLEOTIDE SEQUENCE [LARGE SCALE GENOMIC DNA]</scope>
</reference>
<dbReference type="CDD" id="cd22160">
    <property type="entry name" value="F-box_AtFBL13-like"/>
    <property type="match status" value="1"/>
</dbReference>
<dbReference type="Gene3D" id="1.20.1280.50">
    <property type="match status" value="1"/>
</dbReference>
<protein>
    <recommendedName>
        <fullName evidence="2">F-box domain-containing protein</fullName>
    </recommendedName>
</protein>
<evidence type="ECO:0000256" key="1">
    <source>
        <dbReference type="SAM" id="MobiDB-lite"/>
    </source>
</evidence>
<dbReference type="InterPro" id="IPR053197">
    <property type="entry name" value="F-box_SCFL_complex_component"/>
</dbReference>
<gene>
    <name evidence="3" type="ORF">LTRI10_LOCUS17548</name>
</gene>
<dbReference type="SUPFAM" id="SSF81383">
    <property type="entry name" value="F-box domain"/>
    <property type="match status" value="1"/>
</dbReference>
<feature type="region of interest" description="Disordered" evidence="1">
    <location>
        <begin position="1"/>
        <end position="27"/>
    </location>
</feature>
<evidence type="ECO:0000259" key="2">
    <source>
        <dbReference type="PROSITE" id="PS50181"/>
    </source>
</evidence>
<dbReference type="Pfam" id="PF00646">
    <property type="entry name" value="F-box"/>
    <property type="match status" value="1"/>
</dbReference>
<evidence type="ECO:0000313" key="3">
    <source>
        <dbReference type="EMBL" id="CAL1375770.1"/>
    </source>
</evidence>
<dbReference type="EMBL" id="OZ034816">
    <property type="protein sequence ID" value="CAL1375770.1"/>
    <property type="molecule type" value="Genomic_DNA"/>
</dbReference>
<dbReference type="InterPro" id="IPR053781">
    <property type="entry name" value="F-box_AtFBL13-like"/>
</dbReference>